<evidence type="ECO:0000256" key="8">
    <source>
        <dbReference type="ARBA" id="ARBA00022927"/>
    </source>
</evidence>
<feature type="domain" description="Trimeric autotransporter adhesin YadA-like stalk" evidence="14">
    <location>
        <begin position="1051"/>
        <end position="1072"/>
    </location>
</feature>
<feature type="domain" description="Trimeric autotransporter adhesin YadA-like stalk" evidence="14">
    <location>
        <begin position="376"/>
        <end position="418"/>
    </location>
</feature>
<sequence length="4191" mass="415718">MLDDPTHLTDVKQEDQKTLKRSGLDTRVVVPDNSAYVKINAKGDGTDNASATGDNSIAIGASASTRPATSGLGGAVAIGNKATAAGNNVAFGANASALGEEGAIALGTGANAGGKSSIALGNEAQATGWGAYALGRKAKAAAESSLAIGDSSMATRAGTMAIGSQAAAAAENAIAIGQSAAARGADSLALGSYSEADRDNTVSVGTAGFERQIVNVGRGTQATDAVNIAQLKDVTATLGGNAAVDATGNIKKPAYTIGTKTYDNVGDALLAASESGGGSANAVEYDSTTKNSVTLGGTGSAAVKLTNVRAATLAANSTDAVNGAQLFATNNRVTNVEQSLKDSGVIDPSTGESLAVVYNDATKSTVALGGTGGTVVTNVKAGKVASASKDAVNGGQLYDVSSSVASALGGQTIVNADGTLSKPTYKVGDKTFNNVGDALQAAAASGGGAGGEDANAVHYDGAGKTSVTLGGAGASNPVSLKNVATGQAATDAVNVAQLQSGMSDVKDEIKKDLGDGTLNMKYIKVNAAGMQANALGKNSVAIGSQANATNVDTLAIGSGARASGVNSIAIGVNSVAADANTVSIGDVGATRRIVNVSDGVDDTDAVNMKQLTNVMHSANTKLDAKMTRMVRDVESKPGSFVAVEGLGADGSSPNIASMNGRDPTMGTAAAIGVASGAGGLNAIAVGLQAVASSDHSVAIGSIAQTGVDQPYSVAMGSMVTTNGAGALAIGSRAKANADNAVAVGNNGVAAVGKSSIAIGDKAMTAAGTVNSVAMGKSANVAQNVTDAIALGANASVASGNNGGIALGANSVADRGNALSVGSNSLQRQIVNVAKGTKNNDAVNVSQLTGVTNALGGGAGIGTDGNITAPTYKVGDTTYNNVGDALDAMAKNGGSDPNAVSYDSATKDKVTLAGGATGTTLSNVKAGTADMDAVNVSQLKSSGLIGEDGKSLAAITYDKNTDGTPNYKSATLAGEGGTTLTNVKAGALSATSTDAVNGSQLFATNENLGNLKDTLTDGGVIDKTTGESLAVVYDSTTKDKVTLAGGKTGTTLSNVKAGTADMDAVNVSQLKSSGLVGEDGKSRAAVTYDKNTDGTPNYKSATLAGEGGTTLTNVKAGALSATSTDAVNGSQLFATNENLGNLKDTLTDGGVIDKTTGESLAVVYDSTTKDKVTLAGGKTGTTLSNVKAGTADMDAVNVSQLKSSGLIDGDGKSIAAVTYDKKTDGTPNYNSVTLGGGKSTGPVTLSNVAQGKANTDAVNVEQLTKAISDVEGGMNPLAVSYDSVTKDKVTLAGGTTGTTLTNVKAGALSATSTDAVNGSQLFATNENLGNLKDTLTDGGVIDKTTGESLAVVYDSTTKDKVTLAGTTGTTLSNVKAGTADMDAVNVSQLKSSGLIDGDGKSIAAVTYDKKTDGTPNYNSVTLGGGKSTGPVTLSNVAQGKAGTDAVNVDQLTKAIGDVEGGMNPLAVSYDSVTKDKVTLAGGTTGTTLTNVAAGKVSADSKDAVNGSQLHGTAQSVADALGGGSAVDENGKLKAPTYTLADPADDTKKVDYHTVGDALENLDGRVASNTGDITHIKNQFTNTGLVDADGDTRAAVTYDKNKDGTPNYQSATLAGKSGTKLTNVAAGTADLDAVNVSQLKSSGLVGEDGKSRAAVTYDKNTDGTPNYKSATLAGDGGTTLTNVKAGALSATSTDAVNGSQLFATNENLGNLKDTLTDGGVIDKTTGESLAVVYDSTTKDKVTLAGGKTGTTLSNVKAGTADMDAVNVSQLKSSGLVGEDGKSRAAITYDKNTDGTPNYKSATLAGEGGTTLTNVKAGALSATSTDAVNGSQLFATNENLGNLKDTLTDGGVIDKTTGESLAVVYDSTTKDKVTLAGGKTGTTLSNVKAGTADMDAVNVSQLKSSGLVGEDGKSLAAITYDKNTDGTPNYKSATLAGDGGTTLTNVKAGALSATSTDAVNGSQLFATNENLGNLKDTLTDGGVIDKTTGESLAVVYDSTTKDKVTLAGGKTGTTLSNVKAGTADMDAVNVSQLKSSGLVGEDGKSLAAITYDKNTDGTPNYKSATLAGDGGTTLTNVKAGALSATSTDAVNGSQLFATNENLGNLKDTLTDGGVIDKTTGESLAVVYDSTTKDKVTLAGGKTGTTLSNVKAGTADMDAVNVSQLKSSGLIDGDGKSIAAVTYDKKTDGTPNYNSVTLGGGKSTGPVTLSNVAKGQAGTDAVNVDQLTDALRDVEGGLNPLAVAYDTAKKDKVTLAGEGGTKLSNVKAGTADQDAVNVSQLKSSGLVGEDGKSLAAITYDKNADGTPKYTSATLAGEGGTTLSNVKAGTKDMDAVNVSQLKSSGLVDGDGKSRAAITYDKNADGTPKYTSATLAGVGGTKLSNVADGTEDKDAVNVSQLKSTGLIGEDGKSRAAVTYDKNADGTPKYTSATLAGEGGTTLSNVKAGTKDMDAVNVSQLKSSGLVDGDGKSRAAITYDKNADGTPKYTSATLAGVGGTKLSNVADGTEDKDAVNVSQLKSTGLIGEDGKSRAAVTYDKNADGTPKYTSATLAGEGGTTLSNVKAGTKDMDAVNVSQLKSTGLIDGDGKSRAAITYDKNADGTPKYTSATLAGVGGTTLSNVADGKEDKDAVNVSQLKSTGLIGEDGKSRAAITYDKNADGTPKYTSATLAGEGGTTLSNVKAGTKDMDAVNVSQLKSTGLIDGDGKSRAAITYDKNADGTPKYTSATLAGVGGTKLSNVADGKEDKDAVNVSQLKSSGLIGEDGKSIAAVTYDKNTDGTANHESVTLAGKAGTKLTNVKAAELSATSMDAVNGSQLFATNESLGNLKDALTDGGVIDEKTGESLAVVYDSTSKDKVTLAGGKTGTTLSNVKAGTADLDAVNVSQLKSSGLIDEDGKSIAAVTYDRNTDGTPNYNSVTLGGGKSTGPVTLSNVAQGKAGTDAVNVDQLNNLEDSLVNGAIKLKYIKVNSEGREAIARGPESVAIGANAWATRPQAMALGSGSRANGVNSVAIGYNSVADDDNTVAVGNVGEERRVVHLAAGVDDTDAVNMRQLTDAMHSANTKLDAKMTRMVRDVESKPGSFVAVEGLGADGSMTNIASMNGRNPNMGTAAAIGVGSGASGINSIAVGLQAVSNSDHSVAIGSIAQTGVDQPYAVAMGSMVTTNGAGALAIGSRAKANADNAVAVGNNGVVAVGKSSIAIGDKAMTNAGTVNSIAIGTNANVQQNVADAIALGANSQALSSNSVALGANSIANRANALSIGKAGAERQIVNVAKGTQDTDAVSLAQLKGLADVVAGGTGFDKNGDVTAPTYTIDGKEYHNVNDALQAAAKSGGDGSSGTDPNAVAYDGELKDKVTLAGQNGTTLSNVAAGKADTDAVNVSQLKSSGLVGEDGKSRAAVTYDKNTDGTPNYKSATLAGEGGTTLTNVKAGALSATSTDAVNGSQLFATNENLGNLKDSLTDGGVIDKTTGESLAVVYDSASKDKLTLAGGQTGTTLSNVKAGTADMDAVNVSQLKSSGLIGENGKALAAVTYDTHTDGTTNFASVTFGGMNAGVPVALHNVAAGKVSTDAVNVSQLKGVTDIIGGGAGIDADGKVTSPVYNVDGKDYVSVGDAIKALEQREGGTGNGTNPNAVVYDDATKAAVTLAGAKGTVLRNVADGSLAEFSTEAVNGGQVNFLASSIADSLGGGAKFDPVTGDISAPTYELTAADGLTNTYDNVGDAFKHVDERVSTHTKQIDTLEKGVANAVQYDDATHAAVTFGGAGAAPVMLKNVADGVDETDAVNVRQLRSAGLVGEDGKLQSAVVYDKNADGTTNYGSVTLGGVGAATPVALHNVAAGKAATDAVNVSQLSGVTDALGGGAKIDEETGKVVAPTYDVGGNTFHNAGDALTNIDNRVTQIQDNLGEATKLVGAVAYDKNGDGTVNFNTVTLGNGLSTGPVVLTNVADGKSQYDAVNYGQFSKLEGRVSNIDERLNTVTTPGGNNSGNDGGSGSNLIGGTGGSGKDSAEIVAAKPGNGNGNIAVGSGSQIVDGKNNAAAIGAGSKVSADNGTALGQGASVSSGADNSVALGQGSQATEANTVSVGSDGHERRIVNVADGVKATDAVSKGQFDRALGGMQGQINDISRNAYSGIAMATALTMIPGVDPGKALSFGIGGGSYKGYQAVALGGEARITENLKMRAGVGLSSGGNTYGVGASYQW</sequence>
<feature type="domain" description="Trimeric autotransporter adhesin YadA-like stalk" evidence="14">
    <location>
        <begin position="1809"/>
        <end position="1848"/>
    </location>
</feature>
<evidence type="ECO:0000259" key="13">
    <source>
        <dbReference type="Pfam" id="PF05658"/>
    </source>
</evidence>
<feature type="domain" description="Trimeric autotransporter adhesin YadA-like stalk" evidence="14">
    <location>
        <begin position="3489"/>
        <end position="3510"/>
    </location>
</feature>
<feature type="domain" description="Trimeric autotransporter adhesin YadA-like stalk" evidence="14">
    <location>
        <begin position="1678"/>
        <end position="1717"/>
    </location>
</feature>
<feature type="domain" description="Trimeric autotransporter adhesin YadA-like stalk" evidence="14">
    <location>
        <begin position="1110"/>
        <end position="1149"/>
    </location>
</feature>
<feature type="domain" description="Trimeric autotransporter adhesin YadA-like head" evidence="13">
    <location>
        <begin position="2970"/>
        <end position="2996"/>
    </location>
</feature>
<feature type="domain" description="Trimeric autotransporter adhesin YadA-like stalk" evidence="14">
    <location>
        <begin position="2672"/>
        <end position="2693"/>
    </location>
</feature>
<organism evidence="15 16">
    <name type="scientific">Burkholderia ambifaria (strain ATCC BAA-244 / DSM 16087 / CCUG 44356 / LMG 19182 / AMMD)</name>
    <name type="common">Burkholderia cepacia (strain AMMD)</name>
    <dbReference type="NCBI Taxonomy" id="339670"/>
    <lineage>
        <taxon>Bacteria</taxon>
        <taxon>Pseudomonadati</taxon>
        <taxon>Pseudomonadota</taxon>
        <taxon>Betaproteobacteria</taxon>
        <taxon>Burkholderiales</taxon>
        <taxon>Burkholderiaceae</taxon>
        <taxon>Burkholderia</taxon>
        <taxon>Burkholderia cepacia complex</taxon>
    </lineage>
</organism>
<reference evidence="15" key="1">
    <citation type="submission" date="2009-01" db="EMBL/GenBank/DDBJ databases">
        <title>Complete sequence of Chromosome 1 of Burkholderia cepacia AMMD.</title>
        <authorList>
            <consortium name="US DOE Joint Genome Institute"/>
            <person name="Copeland A."/>
            <person name="Lucas S."/>
            <person name="Lapidus A."/>
            <person name="Barry K."/>
            <person name="Detter J.C."/>
            <person name="Glavina del Rio T."/>
            <person name="Hammon N."/>
            <person name="Israni S."/>
            <person name="Pitluck S."/>
            <person name="Bruce D."/>
            <person name="Chain P."/>
            <person name="Malfatti S."/>
            <person name="Shin M."/>
            <person name="Vergez L."/>
            <person name="Schmutz J."/>
            <person name="Larimer F."/>
            <person name="Land M."/>
            <person name="Hauser L."/>
            <person name="Kyrpides N."/>
            <person name="Kim E."/>
            <person name="Parke J."/>
            <person name="Coenye T."/>
            <person name="Konstantinidis K."/>
            <person name="Ramette A."/>
            <person name="Tiedje J."/>
            <person name="Richardson P."/>
        </authorList>
    </citation>
    <scope>NUCLEOTIDE SEQUENCE [LARGE SCALE GENOMIC DNA]</scope>
    <source>
        <strain evidence="15">AMMD</strain>
    </source>
</reference>
<dbReference type="InterPro" id="IPR005594">
    <property type="entry name" value="YadA_C"/>
</dbReference>
<dbReference type="CDD" id="cd12820">
    <property type="entry name" value="LbR_YadA-like"/>
    <property type="match status" value="3"/>
</dbReference>
<feature type="domain" description="Trimeric autotransporter adhesin YadA-like stalk" evidence="14">
    <location>
        <begin position="2258"/>
        <end position="2280"/>
    </location>
</feature>
<gene>
    <name evidence="15" type="ordered locus">Bamb_3152</name>
</gene>
<feature type="domain" description="Trimeric autotransporter adhesin YadA-like head" evidence="13">
    <location>
        <begin position="101"/>
        <end position="124"/>
    </location>
</feature>
<dbReference type="InterPro" id="IPR011049">
    <property type="entry name" value="Serralysin-like_metalloprot_C"/>
</dbReference>
<feature type="domain" description="Trimeric autotransporter adhesin YadA-like stalk" evidence="14">
    <location>
        <begin position="1618"/>
        <end position="1640"/>
    </location>
</feature>
<keyword evidence="8" id="KW-0653">Protein transport</keyword>
<dbReference type="Gene3D" id="6.10.250.2040">
    <property type="match status" value="25"/>
</dbReference>
<feature type="domain" description="Trimeric autotransporter adhesin YadA-like stalk" evidence="14">
    <location>
        <begin position="2071"/>
        <end position="2110"/>
    </location>
</feature>
<feature type="region of interest" description="Disordered" evidence="11">
    <location>
        <begin position="3967"/>
        <end position="3998"/>
    </location>
</feature>
<feature type="domain" description="Trimeric autotransporter adhesin YadA-like stalk" evidence="14">
    <location>
        <begin position="304"/>
        <end position="339"/>
    </location>
</feature>
<evidence type="ECO:0000256" key="9">
    <source>
        <dbReference type="ARBA" id="ARBA00023136"/>
    </source>
</evidence>
<feature type="domain" description="Trimeric autotransporter adhesin YadA-like stalk" evidence="14">
    <location>
        <begin position="828"/>
        <end position="868"/>
    </location>
</feature>
<evidence type="ECO:0000256" key="6">
    <source>
        <dbReference type="ARBA" id="ARBA00022692"/>
    </source>
</evidence>
<feature type="domain" description="Trimeric autotransporter adhesin YadA-like head" evidence="13">
    <location>
        <begin position="158"/>
        <end position="180"/>
    </location>
</feature>
<feature type="domain" description="Trimeric autotransporter adhesin YadA-like stalk" evidence="14">
    <location>
        <begin position="3825"/>
        <end position="3853"/>
    </location>
</feature>
<dbReference type="eggNOG" id="COG5295">
    <property type="taxonomic scope" value="Bacteria"/>
</dbReference>
<feature type="domain" description="Trimeric autotransporter adhesin YadA-like stalk" evidence="14">
    <location>
        <begin position="2613"/>
        <end position="2634"/>
    </location>
</feature>
<dbReference type="SUPFAM" id="SSF101967">
    <property type="entry name" value="Adhesin YadA, collagen-binding domain"/>
    <property type="match status" value="11"/>
</dbReference>
<evidence type="ECO:0000256" key="3">
    <source>
        <dbReference type="ARBA" id="ARBA00005848"/>
    </source>
</evidence>
<feature type="domain" description="Trimeric autotransporter adhesin YadA-like stalk" evidence="14">
    <location>
        <begin position="3358"/>
        <end position="3379"/>
    </location>
</feature>
<evidence type="ECO:0000256" key="10">
    <source>
        <dbReference type="ARBA" id="ARBA00023237"/>
    </source>
</evidence>
<dbReference type="InterPro" id="IPR008635">
    <property type="entry name" value="Coiled_stalk_dom"/>
</dbReference>
<dbReference type="KEGG" id="bam:Bamb_3152"/>
<keyword evidence="7" id="KW-0732">Signal</keyword>
<feature type="domain" description="Trimeric autotransporter adhesin YadA-like C-terminal membrane anchor" evidence="12">
    <location>
        <begin position="4133"/>
        <end position="4191"/>
    </location>
</feature>
<dbReference type="Pfam" id="PF05658">
    <property type="entry name" value="YadA_head"/>
    <property type="match status" value="17"/>
</dbReference>
<feature type="domain" description="Trimeric autotransporter adhesin YadA-like stalk" evidence="14">
    <location>
        <begin position="1881"/>
        <end position="1902"/>
    </location>
</feature>
<dbReference type="Pfam" id="PF03895">
    <property type="entry name" value="YadA_anchor"/>
    <property type="match status" value="1"/>
</dbReference>
<feature type="domain" description="Trimeric autotransporter adhesin YadA-like head" evidence="13">
    <location>
        <begin position="4025"/>
        <end position="4048"/>
    </location>
</feature>
<feature type="domain" description="Trimeric autotransporter adhesin YadA-like head" evidence="13">
    <location>
        <begin position="3158"/>
        <end position="3182"/>
    </location>
</feature>
<keyword evidence="4" id="KW-0813">Transport</keyword>
<evidence type="ECO:0000256" key="2">
    <source>
        <dbReference type="ARBA" id="ARBA00004442"/>
    </source>
</evidence>
<feature type="domain" description="Trimeric autotransporter adhesin YadA-like stalk" evidence="14">
    <location>
        <begin position="1244"/>
        <end position="1274"/>
    </location>
</feature>
<dbReference type="GO" id="GO:0009279">
    <property type="term" value="C:cell outer membrane"/>
    <property type="evidence" value="ECO:0007669"/>
    <property type="project" value="UniProtKB-SubCell"/>
</dbReference>
<dbReference type="Pfam" id="PF05662">
    <property type="entry name" value="YadA_stalk"/>
    <property type="match status" value="49"/>
</dbReference>
<evidence type="ECO:0000256" key="7">
    <source>
        <dbReference type="ARBA" id="ARBA00022729"/>
    </source>
</evidence>
<dbReference type="InterPro" id="IPR008640">
    <property type="entry name" value="Adhesin_Head_dom"/>
</dbReference>
<dbReference type="Gene3D" id="2.150.10.10">
    <property type="entry name" value="Serralysin-like metalloprotease, C-terminal"/>
    <property type="match status" value="6"/>
</dbReference>
<feature type="domain" description="Trimeric autotransporter adhesin YadA-like head" evidence="13">
    <location>
        <begin position="2998"/>
        <end position="3022"/>
    </location>
</feature>
<feature type="domain" description="Trimeric autotransporter adhesin YadA-like stalk" evidence="14">
    <location>
        <begin position="3417"/>
        <end position="3456"/>
    </location>
</feature>
<feature type="domain" description="Trimeric autotransporter adhesin YadA-like head" evidence="13">
    <location>
        <begin position="562"/>
        <end position="585"/>
    </location>
</feature>
<feature type="domain" description="Trimeric autotransporter adhesin YadA-like stalk" evidence="14">
    <location>
        <begin position="481"/>
        <end position="509"/>
    </location>
</feature>
<feature type="domain" description="Trimeric autotransporter adhesin YadA-like stalk" evidence="14">
    <location>
        <begin position="979"/>
        <end position="1018"/>
    </location>
</feature>
<feature type="domain" description="Trimeric autotransporter adhesin YadA-like stalk" evidence="14">
    <location>
        <begin position="1432"/>
        <end position="1462"/>
    </location>
</feature>
<feature type="domain" description="Trimeric autotransporter adhesin YadA-like stalk" evidence="14">
    <location>
        <begin position="3933"/>
        <end position="3969"/>
    </location>
</feature>
<feature type="domain" description="Trimeric autotransporter adhesin YadA-like stalk" evidence="14">
    <location>
        <begin position="4082"/>
        <end position="4121"/>
    </location>
</feature>
<keyword evidence="6" id="KW-0812">Transmembrane</keyword>
<feature type="compositionally biased region" description="Gly residues" evidence="11">
    <location>
        <begin position="3974"/>
        <end position="3994"/>
    </location>
</feature>
<evidence type="ECO:0000256" key="11">
    <source>
        <dbReference type="SAM" id="MobiDB-lite"/>
    </source>
</evidence>
<feature type="domain" description="Trimeric autotransporter adhesin YadA-like stalk" evidence="14">
    <location>
        <begin position="1940"/>
        <end position="1979"/>
    </location>
</feature>
<comment type="subcellular location">
    <subcellularLocation>
        <location evidence="2">Cell outer membrane</location>
    </subcellularLocation>
    <subcellularLocation>
        <location evidence="1">Cell surface</location>
    </subcellularLocation>
</comment>
<feature type="domain" description="Trimeric autotransporter adhesin YadA-like head" evidence="13">
    <location>
        <begin position="722"/>
        <end position="746"/>
    </location>
</feature>
<dbReference type="Gene3D" id="1.20.5.170">
    <property type="match status" value="18"/>
</dbReference>
<feature type="domain" description="Trimeric autotransporter adhesin YadA-like head" evidence="13">
    <location>
        <begin position="3186"/>
        <end position="3214"/>
    </location>
</feature>
<comment type="similarity">
    <text evidence="3">Belongs to the autotransporter-2 (AT-2) (TC 1.B.40) family.</text>
</comment>
<evidence type="ECO:0000313" key="15">
    <source>
        <dbReference type="EMBL" id="ABI88708.1"/>
    </source>
</evidence>
<dbReference type="Gene3D" id="2.60.40.4050">
    <property type="match status" value="3"/>
</dbReference>
<feature type="domain" description="Trimeric autotransporter adhesin YadA-like head" evidence="13">
    <location>
        <begin position="677"/>
        <end position="701"/>
    </location>
</feature>
<feature type="domain" description="Trimeric autotransporter adhesin YadA-like head" evidence="13">
    <location>
        <begin position="126"/>
        <end position="152"/>
    </location>
</feature>
<feature type="domain" description="Trimeric autotransporter adhesin YadA-like stalk" evidence="14">
    <location>
        <begin position="920"/>
        <end position="941"/>
    </location>
</feature>
<feature type="domain" description="Trimeric autotransporter adhesin YadA-like stalk" evidence="14">
    <location>
        <begin position="3648"/>
        <end position="3680"/>
    </location>
</feature>
<feature type="domain" description="Trimeric autotransporter adhesin YadA-like stalk" evidence="14">
    <location>
        <begin position="1370"/>
        <end position="1391"/>
    </location>
</feature>
<feature type="domain" description="Trimeric autotransporter adhesin YadA-like stalk" evidence="14">
    <location>
        <begin position="2789"/>
        <end position="2829"/>
    </location>
</feature>
<evidence type="ECO:0000256" key="4">
    <source>
        <dbReference type="ARBA" id="ARBA00022448"/>
    </source>
</evidence>
<evidence type="ECO:0000256" key="1">
    <source>
        <dbReference type="ARBA" id="ARBA00004241"/>
    </source>
</evidence>
<feature type="domain" description="Trimeric autotransporter adhesin YadA-like head" evidence="13">
    <location>
        <begin position="534"/>
        <end position="560"/>
    </location>
</feature>
<keyword evidence="5" id="KW-1134">Transmembrane beta strand</keyword>
<dbReference type="Gene3D" id="3.30.1300.30">
    <property type="entry name" value="GSPII I/J protein-like"/>
    <property type="match status" value="1"/>
</dbReference>
<name>Q0BAW5_BURCM</name>
<feature type="domain" description="Trimeric autotransporter adhesin YadA-like stalk" evidence="14">
    <location>
        <begin position="1750"/>
        <end position="1771"/>
    </location>
</feature>
<evidence type="ECO:0000259" key="12">
    <source>
        <dbReference type="Pfam" id="PF03895"/>
    </source>
</evidence>
<feature type="domain" description="Trimeric autotransporter adhesin YadA-like stalk" evidence="14">
    <location>
        <begin position="2730"/>
        <end position="2752"/>
    </location>
</feature>
<keyword evidence="9" id="KW-0472">Membrane</keyword>
<dbReference type="GO" id="GO:0015031">
    <property type="term" value="P:protein transport"/>
    <property type="evidence" value="ECO:0007669"/>
    <property type="project" value="UniProtKB-KW"/>
</dbReference>
<feature type="domain" description="Trimeric autotransporter adhesin YadA-like stalk" evidence="14">
    <location>
        <begin position="1182"/>
        <end position="1203"/>
    </location>
</feature>
<feature type="domain" description="Trimeric autotransporter adhesin YadA-like stalk" evidence="14">
    <location>
        <begin position="2318"/>
        <end position="2339"/>
    </location>
</feature>
<feature type="domain" description="Trimeric autotransporter adhesin YadA-like stalk" evidence="14">
    <location>
        <begin position="2205"/>
        <end position="2236"/>
    </location>
</feature>
<dbReference type="Proteomes" id="UP000000662">
    <property type="component" value="Chromosome 1"/>
</dbReference>
<feature type="domain" description="Trimeric autotransporter adhesin YadA-like stalk" evidence="14">
    <location>
        <begin position="212"/>
        <end position="249"/>
    </location>
</feature>
<feature type="domain" description="Trimeric autotransporter adhesin YadA-like head" evidence="13">
    <location>
        <begin position="3113"/>
        <end position="3137"/>
    </location>
</feature>
<protein>
    <submittedName>
        <fullName evidence="15">YadA C-terminal domain protein</fullName>
    </submittedName>
</protein>
<feature type="domain" description="Trimeric autotransporter adhesin YadA-like stalk" evidence="14">
    <location>
        <begin position="1487"/>
        <end position="1523"/>
    </location>
</feature>
<feature type="domain" description="Trimeric autotransporter adhesin YadA-like stalk" evidence="14">
    <location>
        <begin position="3764"/>
        <end position="3783"/>
    </location>
</feature>
<feature type="domain" description="Trimeric autotransporter adhesin YadA-like stalk" evidence="14">
    <location>
        <begin position="3552"/>
        <end position="3587"/>
    </location>
</feature>
<feature type="domain" description="Trimeric autotransporter adhesin YadA-like stalk" evidence="14">
    <location>
        <begin position="2012"/>
        <end position="2033"/>
    </location>
</feature>
<feature type="domain" description="Trimeric autotransporter adhesin YadA-like stalk" evidence="14">
    <location>
        <begin position="1299"/>
        <end position="1338"/>
    </location>
</feature>
<evidence type="ECO:0000256" key="5">
    <source>
        <dbReference type="ARBA" id="ARBA00022452"/>
    </source>
</evidence>
<feature type="domain" description="Trimeric autotransporter adhesin YadA-like head" evidence="13">
    <location>
        <begin position="182"/>
        <end position="206"/>
    </location>
</feature>
<feature type="domain" description="Trimeric autotransporter adhesin YadA-like stalk" evidence="14">
    <location>
        <begin position="2376"/>
        <end position="2398"/>
    </location>
</feature>
<feature type="domain" description="Trimeric autotransporter adhesin YadA-like stalk" evidence="14">
    <location>
        <begin position="2924"/>
        <end position="2953"/>
    </location>
</feature>
<proteinExistence type="inferred from homology"/>
<feature type="domain" description="Trimeric autotransporter adhesin YadA-like stalk" evidence="14">
    <location>
        <begin position="2436"/>
        <end position="2457"/>
    </location>
</feature>
<feature type="domain" description="Trimeric autotransporter adhesin YadA-like stalk" evidence="14">
    <location>
        <begin position="3028"/>
        <end position="3060"/>
    </location>
</feature>
<keyword evidence="16" id="KW-1185">Reference proteome</keyword>
<dbReference type="InterPro" id="IPR045584">
    <property type="entry name" value="Pilin-like"/>
</dbReference>
<feature type="domain" description="Trimeric autotransporter adhesin YadA-like stalk" evidence="14">
    <location>
        <begin position="2554"/>
        <end position="2575"/>
    </location>
</feature>
<feature type="domain" description="Trimeric autotransporter adhesin YadA-like head" evidence="13">
    <location>
        <begin position="3222"/>
        <end position="3244"/>
    </location>
</feature>
<feature type="domain" description="Trimeric autotransporter adhesin YadA-like head" evidence="13">
    <location>
        <begin position="4054"/>
        <end position="4076"/>
    </location>
</feature>
<dbReference type="GO" id="GO:0009986">
    <property type="term" value="C:cell surface"/>
    <property type="evidence" value="ECO:0007669"/>
    <property type="project" value="UniProtKB-SubCell"/>
</dbReference>
<evidence type="ECO:0000313" key="16">
    <source>
        <dbReference type="Proteomes" id="UP000000662"/>
    </source>
</evidence>
<evidence type="ECO:0000259" key="14">
    <source>
        <dbReference type="Pfam" id="PF05662"/>
    </source>
</evidence>
<accession>Q0BAW5</accession>
<feature type="domain" description="Trimeric autotransporter adhesin YadA-like stalk" evidence="14">
    <location>
        <begin position="2862"/>
        <end position="2883"/>
    </location>
</feature>
<feature type="domain" description="Trimeric autotransporter adhesin YadA-like stalk" evidence="14">
    <location>
        <begin position="2494"/>
        <end position="2516"/>
    </location>
</feature>
<feature type="domain" description="Trimeric autotransporter adhesin YadA-like stalk" evidence="14">
    <location>
        <begin position="3262"/>
        <end position="3300"/>
    </location>
</feature>
<dbReference type="SUPFAM" id="SSF54523">
    <property type="entry name" value="Pili subunits"/>
    <property type="match status" value="1"/>
</dbReference>
<feature type="domain" description="Trimeric autotransporter adhesin YadA-like stalk" evidence="14">
    <location>
        <begin position="2143"/>
        <end position="2164"/>
    </location>
</feature>
<dbReference type="EMBL" id="CP000440">
    <property type="protein sequence ID" value="ABI88708.1"/>
    <property type="molecule type" value="Genomic_DNA"/>
</dbReference>
<keyword evidence="10" id="KW-0998">Cell outer membrane</keyword>
<feature type="domain" description="Trimeric autotransporter adhesin YadA-like stalk" evidence="14">
    <location>
        <begin position="592"/>
        <end position="624"/>
    </location>
</feature>
<feature type="domain" description="Trimeric autotransporter adhesin YadA-like head" evidence="13">
    <location>
        <begin position="48"/>
        <end position="63"/>
    </location>
</feature>